<dbReference type="EMBL" id="CP002453">
    <property type="protein sequence ID" value="ADV51044.1"/>
    <property type="molecule type" value="Genomic_DNA"/>
</dbReference>
<dbReference type="SUPFAM" id="SSF51182">
    <property type="entry name" value="RmlC-like cupins"/>
    <property type="match status" value="1"/>
</dbReference>
<comment type="catalytic activity">
    <reaction evidence="3">
        <text>xanthosine + phosphate = alpha-D-ribose 1-phosphate + xanthine</text>
        <dbReference type="Rhea" id="RHEA:27638"/>
        <dbReference type="ChEBI" id="CHEBI:17712"/>
        <dbReference type="ChEBI" id="CHEBI:18107"/>
        <dbReference type="ChEBI" id="CHEBI:43474"/>
        <dbReference type="ChEBI" id="CHEBI:57720"/>
        <dbReference type="EC" id="2.4.2.1"/>
    </reaction>
</comment>
<dbReference type="EC" id="2.4.2.1" evidence="3"/>
<comment type="function">
    <text evidence="3">Catalyzes the phosphorolysis of diverse nucleosides, yielding D-ribose 1-phosphate and the respective free bases. Can use uridine, adenosine, guanosine, cytidine, thymidine, inosine and xanthosine as substrates. Also catalyzes the reverse reactions.</text>
</comment>
<dbReference type="PANTHER" id="PTHR36540:SF1">
    <property type="entry name" value="PYRIMIDINE_PURINE NUCLEOSIDE PHOSPHORYLASE"/>
    <property type="match status" value="1"/>
</dbReference>
<comment type="catalytic activity">
    <reaction evidence="3">
        <text>a purine D-ribonucleoside + phosphate = a purine nucleobase + alpha-D-ribose 1-phosphate</text>
        <dbReference type="Rhea" id="RHEA:19805"/>
        <dbReference type="ChEBI" id="CHEBI:26386"/>
        <dbReference type="ChEBI" id="CHEBI:43474"/>
        <dbReference type="ChEBI" id="CHEBI:57720"/>
        <dbReference type="ChEBI" id="CHEBI:142355"/>
        <dbReference type="EC" id="2.4.2.1"/>
    </reaction>
</comment>
<keyword evidence="2 3" id="KW-0808">Transferase</keyword>
<dbReference type="InterPro" id="IPR009664">
    <property type="entry name" value="Ppnp"/>
</dbReference>
<keyword evidence="5" id="KW-1185">Reference proteome</keyword>
<comment type="catalytic activity">
    <reaction evidence="3">
        <text>adenosine + phosphate = alpha-D-ribose 1-phosphate + adenine</text>
        <dbReference type="Rhea" id="RHEA:27642"/>
        <dbReference type="ChEBI" id="CHEBI:16335"/>
        <dbReference type="ChEBI" id="CHEBI:16708"/>
        <dbReference type="ChEBI" id="CHEBI:43474"/>
        <dbReference type="ChEBI" id="CHEBI:57720"/>
        <dbReference type="EC" id="2.4.2.1"/>
    </reaction>
</comment>
<comment type="catalytic activity">
    <reaction evidence="3">
        <text>cytidine + phosphate = cytosine + alpha-D-ribose 1-phosphate</text>
        <dbReference type="Rhea" id="RHEA:52540"/>
        <dbReference type="ChEBI" id="CHEBI:16040"/>
        <dbReference type="ChEBI" id="CHEBI:17562"/>
        <dbReference type="ChEBI" id="CHEBI:43474"/>
        <dbReference type="ChEBI" id="CHEBI:57720"/>
        <dbReference type="EC" id="2.4.2.2"/>
    </reaction>
</comment>
<dbReference type="GO" id="GO:0004731">
    <property type="term" value="F:purine-nucleoside phosphorylase activity"/>
    <property type="evidence" value="ECO:0007669"/>
    <property type="project" value="UniProtKB-UniRule"/>
</dbReference>
<comment type="similarity">
    <text evidence="3">Belongs to the nucleoside phosphorylase PpnP family.</text>
</comment>
<evidence type="ECO:0000256" key="3">
    <source>
        <dbReference type="HAMAP-Rule" id="MF_01537"/>
    </source>
</evidence>
<dbReference type="OrthoDB" id="9793848at2"/>
<evidence type="ECO:0000256" key="1">
    <source>
        <dbReference type="ARBA" id="ARBA00022676"/>
    </source>
</evidence>
<dbReference type="Pfam" id="PF06865">
    <property type="entry name" value="Ppnp"/>
    <property type="match status" value="1"/>
</dbReference>
<reference evidence="4 5" key="1">
    <citation type="journal article" date="2010" name="Stand. Genomic Sci.">
        <title>Complete genome sequence of Cellulophaga algicola type strain (IC166).</title>
        <authorList>
            <person name="Abt B."/>
            <person name="Lu M."/>
            <person name="Misra M."/>
            <person name="Han C."/>
            <person name="Nolan M."/>
            <person name="Lucas S."/>
            <person name="Hammon N."/>
            <person name="Deshpande S."/>
            <person name="Cheng J.F."/>
            <person name="Tapia R."/>
            <person name="Goodwin L."/>
            <person name="Pitluck S."/>
            <person name="Liolios K."/>
            <person name="Pagani I."/>
            <person name="Ivanova N."/>
            <person name="Mavromatis K."/>
            <person name="Ovchinikova G."/>
            <person name="Pati A."/>
            <person name="Chen A."/>
            <person name="Palaniappan K."/>
            <person name="Land M."/>
            <person name="Hauser L."/>
            <person name="Chang Y.J."/>
            <person name="Jeffries C.D."/>
            <person name="Detter J.C."/>
            <person name="Brambilla E."/>
            <person name="Rohde M."/>
            <person name="Tindall B.J."/>
            <person name="Goker M."/>
            <person name="Woyke T."/>
            <person name="Bristow J."/>
            <person name="Eisen J.A."/>
            <person name="Markowitz V."/>
            <person name="Hugenholtz P."/>
            <person name="Kyrpides N.C."/>
            <person name="Klenk H.P."/>
            <person name="Lapidus A."/>
        </authorList>
    </citation>
    <scope>NUCLEOTIDE SEQUENCE [LARGE SCALE GENOMIC DNA]</scope>
    <source>
        <strain evidence="5">DSM 14237 / IC166 / ACAM 630</strain>
    </source>
</reference>
<dbReference type="EC" id="2.4.2.2" evidence="3"/>
<dbReference type="PANTHER" id="PTHR36540">
    <property type="entry name" value="PYRIMIDINE/PURINE NUCLEOSIDE PHOSPHORYLASE"/>
    <property type="match status" value="1"/>
</dbReference>
<dbReference type="Gene3D" id="2.60.120.10">
    <property type="entry name" value="Jelly Rolls"/>
    <property type="match status" value="1"/>
</dbReference>
<comment type="catalytic activity">
    <reaction evidence="3">
        <text>thymidine + phosphate = 2-deoxy-alpha-D-ribose 1-phosphate + thymine</text>
        <dbReference type="Rhea" id="RHEA:16037"/>
        <dbReference type="ChEBI" id="CHEBI:17748"/>
        <dbReference type="ChEBI" id="CHEBI:17821"/>
        <dbReference type="ChEBI" id="CHEBI:43474"/>
        <dbReference type="ChEBI" id="CHEBI:57259"/>
        <dbReference type="EC" id="2.4.2.2"/>
    </reaction>
</comment>
<comment type="catalytic activity">
    <reaction evidence="3">
        <text>uridine + phosphate = alpha-D-ribose 1-phosphate + uracil</text>
        <dbReference type="Rhea" id="RHEA:24388"/>
        <dbReference type="ChEBI" id="CHEBI:16704"/>
        <dbReference type="ChEBI" id="CHEBI:17568"/>
        <dbReference type="ChEBI" id="CHEBI:43474"/>
        <dbReference type="ChEBI" id="CHEBI:57720"/>
        <dbReference type="EC" id="2.4.2.2"/>
    </reaction>
</comment>
<evidence type="ECO:0000256" key="2">
    <source>
        <dbReference type="ARBA" id="ARBA00022679"/>
    </source>
</evidence>
<keyword evidence="1 3" id="KW-0328">Glycosyltransferase</keyword>
<proteinExistence type="inferred from homology"/>
<dbReference type="GO" id="GO:0009032">
    <property type="term" value="F:thymidine phosphorylase activity"/>
    <property type="evidence" value="ECO:0007669"/>
    <property type="project" value="RHEA"/>
</dbReference>
<evidence type="ECO:0000313" key="4">
    <source>
        <dbReference type="EMBL" id="ADV51044.1"/>
    </source>
</evidence>
<dbReference type="eggNOG" id="COG3123">
    <property type="taxonomic scope" value="Bacteria"/>
</dbReference>
<dbReference type="GO" id="GO:0047975">
    <property type="term" value="F:guanosine phosphorylase activity"/>
    <property type="evidence" value="ECO:0007669"/>
    <property type="project" value="RHEA"/>
</dbReference>
<dbReference type="GO" id="GO:0004850">
    <property type="term" value="F:uridine phosphorylase activity"/>
    <property type="evidence" value="ECO:0007669"/>
    <property type="project" value="RHEA"/>
</dbReference>
<dbReference type="InterPro" id="IPR014710">
    <property type="entry name" value="RmlC-like_jellyroll"/>
</dbReference>
<dbReference type="HOGENOM" id="CLU_157874_0_0_10"/>
<dbReference type="RefSeq" id="WP_013552494.1">
    <property type="nucleotide sequence ID" value="NC_014934.1"/>
</dbReference>
<name>E6XBD1_CELAD</name>
<dbReference type="HAMAP" id="MF_01537">
    <property type="entry name" value="Nucleos_phosphorylase_PpnP"/>
    <property type="match status" value="1"/>
</dbReference>
<evidence type="ECO:0000313" key="5">
    <source>
        <dbReference type="Proteomes" id="UP000008634"/>
    </source>
</evidence>
<comment type="catalytic activity">
    <reaction evidence="3">
        <text>guanosine + phosphate = alpha-D-ribose 1-phosphate + guanine</text>
        <dbReference type="Rhea" id="RHEA:13233"/>
        <dbReference type="ChEBI" id="CHEBI:16235"/>
        <dbReference type="ChEBI" id="CHEBI:16750"/>
        <dbReference type="ChEBI" id="CHEBI:43474"/>
        <dbReference type="ChEBI" id="CHEBI:57720"/>
        <dbReference type="EC" id="2.4.2.1"/>
    </reaction>
</comment>
<sequence length="93" mass="10375">MFKTNTYFEDKVISIAFENEEGKATVGVMAPGTYTFGTTTVEFMTVISGSMEVQLKGASEWKTYNPYETFKVAADSSFDVKVVSDTSYKCVYK</sequence>
<dbReference type="InterPro" id="IPR011051">
    <property type="entry name" value="RmlC_Cupin_sf"/>
</dbReference>
<dbReference type="FunFam" id="2.60.120.10:FF:000016">
    <property type="entry name" value="Pyrimidine/purine nucleoside phosphorylase"/>
    <property type="match status" value="1"/>
</dbReference>
<dbReference type="Proteomes" id="UP000008634">
    <property type="component" value="Chromosome"/>
</dbReference>
<organism evidence="4 5">
    <name type="scientific">Cellulophaga algicola (strain DSM 14237 / IC166 / ACAM 630)</name>
    <dbReference type="NCBI Taxonomy" id="688270"/>
    <lineage>
        <taxon>Bacteria</taxon>
        <taxon>Pseudomonadati</taxon>
        <taxon>Bacteroidota</taxon>
        <taxon>Flavobacteriia</taxon>
        <taxon>Flavobacteriales</taxon>
        <taxon>Flavobacteriaceae</taxon>
        <taxon>Cellulophaga</taxon>
    </lineage>
</organism>
<dbReference type="KEGG" id="cao:Celal_3795"/>
<comment type="catalytic activity">
    <reaction evidence="3">
        <text>inosine + phosphate = alpha-D-ribose 1-phosphate + hypoxanthine</text>
        <dbReference type="Rhea" id="RHEA:27646"/>
        <dbReference type="ChEBI" id="CHEBI:17368"/>
        <dbReference type="ChEBI" id="CHEBI:17596"/>
        <dbReference type="ChEBI" id="CHEBI:43474"/>
        <dbReference type="ChEBI" id="CHEBI:57720"/>
        <dbReference type="EC" id="2.4.2.1"/>
    </reaction>
</comment>
<accession>E6XBD1</accession>
<dbReference type="STRING" id="688270.Celal_3795"/>
<dbReference type="GO" id="GO:0005829">
    <property type="term" value="C:cytosol"/>
    <property type="evidence" value="ECO:0007669"/>
    <property type="project" value="TreeGrafter"/>
</dbReference>
<protein>
    <recommendedName>
        <fullName evidence="3">Pyrimidine/purine nucleoside phosphorylase</fullName>
        <ecNumber evidence="3">2.4.2.1</ecNumber>
        <ecNumber evidence="3">2.4.2.2</ecNumber>
    </recommendedName>
    <alternativeName>
        <fullName evidence="3">Adenosine phosphorylase</fullName>
    </alternativeName>
    <alternativeName>
        <fullName evidence="3">Cytidine phosphorylase</fullName>
    </alternativeName>
    <alternativeName>
        <fullName evidence="3">Guanosine phosphorylase</fullName>
    </alternativeName>
    <alternativeName>
        <fullName evidence="3">Inosine phosphorylase</fullName>
    </alternativeName>
    <alternativeName>
        <fullName evidence="3">Thymidine phosphorylase</fullName>
    </alternativeName>
    <alternativeName>
        <fullName evidence="3">Uridine phosphorylase</fullName>
    </alternativeName>
    <alternativeName>
        <fullName evidence="3">Xanthosine phosphorylase</fullName>
    </alternativeName>
</protein>
<gene>
    <name evidence="3" type="primary">ppnP</name>
    <name evidence="4" type="ordered locus">Celal_3795</name>
</gene>
<dbReference type="AlphaFoldDB" id="E6XBD1"/>